<feature type="non-terminal residue" evidence="1">
    <location>
        <position position="62"/>
    </location>
</feature>
<sequence length="62" mass="7549">NISSVKENVDNEYRRLGQNTEQKFNYLYEEWLAIEHDLLRERGLWGFDEPDPLAKYKLDFIE</sequence>
<evidence type="ECO:0000313" key="1">
    <source>
        <dbReference type="EMBL" id="CAF4945429.1"/>
    </source>
</evidence>
<proteinExistence type="predicted"/>
<accession>A0A8S3CTK5</accession>
<reference evidence="1" key="1">
    <citation type="submission" date="2021-02" db="EMBL/GenBank/DDBJ databases">
        <authorList>
            <person name="Nowell W R."/>
        </authorList>
    </citation>
    <scope>NUCLEOTIDE SEQUENCE</scope>
</reference>
<dbReference type="EMBL" id="CAJOBI010186323">
    <property type="protein sequence ID" value="CAF4945429.1"/>
    <property type="molecule type" value="Genomic_DNA"/>
</dbReference>
<organism evidence="1 2">
    <name type="scientific">Rotaria magnacalcarata</name>
    <dbReference type="NCBI Taxonomy" id="392030"/>
    <lineage>
        <taxon>Eukaryota</taxon>
        <taxon>Metazoa</taxon>
        <taxon>Spiralia</taxon>
        <taxon>Gnathifera</taxon>
        <taxon>Rotifera</taxon>
        <taxon>Eurotatoria</taxon>
        <taxon>Bdelloidea</taxon>
        <taxon>Philodinida</taxon>
        <taxon>Philodinidae</taxon>
        <taxon>Rotaria</taxon>
    </lineage>
</organism>
<name>A0A8S3CTK5_9BILA</name>
<protein>
    <submittedName>
        <fullName evidence="1">Uncharacterized protein</fullName>
    </submittedName>
</protein>
<feature type="non-terminal residue" evidence="1">
    <location>
        <position position="1"/>
    </location>
</feature>
<dbReference type="AlphaFoldDB" id="A0A8S3CTK5"/>
<dbReference type="Proteomes" id="UP000676336">
    <property type="component" value="Unassembled WGS sequence"/>
</dbReference>
<comment type="caution">
    <text evidence="1">The sequence shown here is derived from an EMBL/GenBank/DDBJ whole genome shotgun (WGS) entry which is preliminary data.</text>
</comment>
<evidence type="ECO:0000313" key="2">
    <source>
        <dbReference type="Proteomes" id="UP000676336"/>
    </source>
</evidence>
<gene>
    <name evidence="1" type="ORF">SMN809_LOCUS53847</name>
</gene>